<feature type="signal peptide" evidence="1">
    <location>
        <begin position="1"/>
        <end position="24"/>
    </location>
</feature>
<evidence type="ECO:0000313" key="3">
    <source>
        <dbReference type="EMBL" id="SNS67194.1"/>
    </source>
</evidence>
<feature type="domain" description="DUF547" evidence="2">
    <location>
        <begin position="80"/>
        <end position="184"/>
    </location>
</feature>
<dbReference type="EMBL" id="FZOQ01000011">
    <property type="protein sequence ID" value="SNS67194.1"/>
    <property type="molecule type" value="Genomic_DNA"/>
</dbReference>
<dbReference type="PANTHER" id="PTHR46361:SF3">
    <property type="entry name" value="ELECTRON CARRIER_ PROTEIN DISULFIDE OXIDOREDUCTASE"/>
    <property type="match status" value="1"/>
</dbReference>
<name>A0A239GGL0_9BACT</name>
<keyword evidence="1" id="KW-0732">Signal</keyword>
<keyword evidence="4" id="KW-1185">Reference proteome</keyword>
<proteinExistence type="predicted"/>
<dbReference type="AlphaFoldDB" id="A0A239GGL0"/>
<accession>A0A239GGL0</accession>
<evidence type="ECO:0000256" key="1">
    <source>
        <dbReference type="SAM" id="SignalP"/>
    </source>
</evidence>
<reference evidence="4" key="1">
    <citation type="submission" date="2017-06" db="EMBL/GenBank/DDBJ databases">
        <authorList>
            <person name="Varghese N."/>
            <person name="Submissions S."/>
        </authorList>
    </citation>
    <scope>NUCLEOTIDE SEQUENCE [LARGE SCALE GENOMIC DNA]</scope>
    <source>
        <strain evidence="4">NKM1</strain>
    </source>
</reference>
<dbReference type="Proteomes" id="UP000198432">
    <property type="component" value="Unassembled WGS sequence"/>
</dbReference>
<gene>
    <name evidence="3" type="ORF">SAMN06296052_1117</name>
</gene>
<protein>
    <recommendedName>
        <fullName evidence="2">DUF547 domain-containing protein</fullName>
    </recommendedName>
</protein>
<dbReference type="PANTHER" id="PTHR46361">
    <property type="entry name" value="ELECTRON CARRIER/ PROTEIN DISULFIDE OXIDOREDUCTASE"/>
    <property type="match status" value="1"/>
</dbReference>
<dbReference type="Pfam" id="PF04784">
    <property type="entry name" value="DUF547"/>
    <property type="match status" value="1"/>
</dbReference>
<dbReference type="InterPro" id="IPR006869">
    <property type="entry name" value="DUF547"/>
</dbReference>
<dbReference type="RefSeq" id="WP_089319574.1">
    <property type="nucleotide sequence ID" value="NZ_FZOQ01000011.1"/>
</dbReference>
<dbReference type="OrthoDB" id="526867at2"/>
<sequence>MKHLRRLLVLLCALLLVTLEAVLAKPAGVVAVQPQLDFYQSLSQLLQQHVQDGQVNYQRLQKDRAALQRLVQQVARYDLKNATAAEKKAFYLNAYNLLVLDQVIEHYPLKSVMDVAGFFDEQQFRVAGENLTLNELEKTKLQAPFSDARVHFALVCAAKSCPPLLNTAYTPASVEAQLEAQTRQALQDPSFIRVQPSRKRVLISEIFKWYKPEFQQEAPSIASYINRYRQNKLPKGYTLGYYTYDWSLNDVR</sequence>
<evidence type="ECO:0000259" key="2">
    <source>
        <dbReference type="Pfam" id="PF04784"/>
    </source>
</evidence>
<organism evidence="3 4">
    <name type="scientific">Pontibacter ummariensis</name>
    <dbReference type="NCBI Taxonomy" id="1610492"/>
    <lineage>
        <taxon>Bacteria</taxon>
        <taxon>Pseudomonadati</taxon>
        <taxon>Bacteroidota</taxon>
        <taxon>Cytophagia</taxon>
        <taxon>Cytophagales</taxon>
        <taxon>Hymenobacteraceae</taxon>
        <taxon>Pontibacter</taxon>
    </lineage>
</organism>
<feature type="chain" id="PRO_5012082660" description="DUF547 domain-containing protein" evidence="1">
    <location>
        <begin position="25"/>
        <end position="252"/>
    </location>
</feature>
<evidence type="ECO:0000313" key="4">
    <source>
        <dbReference type="Proteomes" id="UP000198432"/>
    </source>
</evidence>